<name>A0AAD2G8I2_9STRA</name>
<accession>A0AAD2G8I2</accession>
<dbReference type="AlphaFoldDB" id="A0AAD2G8I2"/>
<feature type="compositionally biased region" description="Low complexity" evidence="1">
    <location>
        <begin position="49"/>
        <end position="58"/>
    </location>
</feature>
<feature type="compositionally biased region" description="Low complexity" evidence="1">
    <location>
        <begin position="86"/>
        <end position="99"/>
    </location>
</feature>
<dbReference type="EMBL" id="CAKOGP040002225">
    <property type="protein sequence ID" value="CAJ1965793.1"/>
    <property type="molecule type" value="Genomic_DNA"/>
</dbReference>
<evidence type="ECO:0000313" key="2">
    <source>
        <dbReference type="EMBL" id="CAJ1965793.1"/>
    </source>
</evidence>
<protein>
    <submittedName>
        <fullName evidence="2">Uncharacterized protein</fullName>
    </submittedName>
</protein>
<keyword evidence="3" id="KW-1185">Reference proteome</keyword>
<organism evidence="2 3">
    <name type="scientific">Cylindrotheca closterium</name>
    <dbReference type="NCBI Taxonomy" id="2856"/>
    <lineage>
        <taxon>Eukaryota</taxon>
        <taxon>Sar</taxon>
        <taxon>Stramenopiles</taxon>
        <taxon>Ochrophyta</taxon>
        <taxon>Bacillariophyta</taxon>
        <taxon>Bacillariophyceae</taxon>
        <taxon>Bacillariophycidae</taxon>
        <taxon>Bacillariales</taxon>
        <taxon>Bacillariaceae</taxon>
        <taxon>Cylindrotheca</taxon>
    </lineage>
</organism>
<evidence type="ECO:0000313" key="3">
    <source>
        <dbReference type="Proteomes" id="UP001295423"/>
    </source>
</evidence>
<feature type="compositionally biased region" description="Polar residues" evidence="1">
    <location>
        <begin position="26"/>
        <end position="41"/>
    </location>
</feature>
<feature type="region of interest" description="Disordered" evidence="1">
    <location>
        <begin position="26"/>
        <end position="143"/>
    </location>
</feature>
<evidence type="ECO:0000256" key="1">
    <source>
        <dbReference type="SAM" id="MobiDB-lite"/>
    </source>
</evidence>
<dbReference type="Proteomes" id="UP001295423">
    <property type="component" value="Unassembled WGS sequence"/>
</dbReference>
<comment type="caution">
    <text evidence="2">The sequence shown here is derived from an EMBL/GenBank/DDBJ whole genome shotgun (WGS) entry which is preliminary data.</text>
</comment>
<gene>
    <name evidence="2" type="ORF">CYCCA115_LOCUS21385</name>
</gene>
<proteinExistence type="predicted"/>
<feature type="compositionally biased region" description="Polar residues" evidence="1">
    <location>
        <begin position="115"/>
        <end position="132"/>
    </location>
</feature>
<sequence>MATTTRPNQKPGKLSSKFGAAFAAFENNSGESNVPQAFRSATTTRKTKPNTTTGQTRRSNSSTPLLKKHHHPNVSSSSEEKPRTRFSQSNSFQRRSVSNTEKASEMDNNKHEQDQPSAQTPSAAAERTNSTAEDMIALPTTPGKRNFRVSSKLVANRAMVFESSNSKNNSSSTTTTTTTDTALLAEDKHIDDDDSECYGYIDLAPVKETVHSTIDGVCSDGEYEEFWEEETLDSTEEADDWTYQSWEEETIVDDRVLLEEEENEEEVVVAVEEE</sequence>
<feature type="compositionally biased region" description="Basic and acidic residues" evidence="1">
    <location>
        <begin position="102"/>
        <end position="114"/>
    </location>
</feature>
<reference evidence="2" key="1">
    <citation type="submission" date="2023-08" db="EMBL/GenBank/DDBJ databases">
        <authorList>
            <person name="Audoor S."/>
            <person name="Bilcke G."/>
        </authorList>
    </citation>
    <scope>NUCLEOTIDE SEQUENCE</scope>
</reference>